<dbReference type="AlphaFoldDB" id="A0A2M7INI9"/>
<gene>
    <name evidence="2" type="ORF">COZ82_02700</name>
</gene>
<keyword evidence="1" id="KW-1133">Transmembrane helix</keyword>
<organism evidence="2 3">
    <name type="scientific">Candidatus Kaiserbacteria bacterium CG_4_8_14_3_um_filter_38_9</name>
    <dbReference type="NCBI Taxonomy" id="1974599"/>
    <lineage>
        <taxon>Bacteria</taxon>
        <taxon>Candidatus Kaiseribacteriota</taxon>
    </lineage>
</organism>
<sequence length="70" mass="7880">MFFEIDITQISRIISTTLALWPAMVEVVPGAIPIWAVFWFHPSGRLGPWEVCSSHSCMPAHLGPPFFIHC</sequence>
<accession>A0A2M7INI9</accession>
<feature type="transmembrane region" description="Helical" evidence="1">
    <location>
        <begin position="20"/>
        <end position="40"/>
    </location>
</feature>
<evidence type="ECO:0000313" key="2">
    <source>
        <dbReference type="EMBL" id="PIW96861.1"/>
    </source>
</evidence>
<dbReference type="Proteomes" id="UP000230837">
    <property type="component" value="Unassembled WGS sequence"/>
</dbReference>
<name>A0A2M7INI9_9BACT</name>
<evidence type="ECO:0000313" key="3">
    <source>
        <dbReference type="Proteomes" id="UP000230837"/>
    </source>
</evidence>
<keyword evidence="1" id="KW-0812">Transmembrane</keyword>
<dbReference type="EMBL" id="PFHR01000140">
    <property type="protein sequence ID" value="PIW96861.1"/>
    <property type="molecule type" value="Genomic_DNA"/>
</dbReference>
<comment type="caution">
    <text evidence="2">The sequence shown here is derived from an EMBL/GenBank/DDBJ whole genome shotgun (WGS) entry which is preliminary data.</text>
</comment>
<keyword evidence="1" id="KW-0472">Membrane</keyword>
<proteinExistence type="predicted"/>
<evidence type="ECO:0000256" key="1">
    <source>
        <dbReference type="SAM" id="Phobius"/>
    </source>
</evidence>
<reference evidence="3" key="1">
    <citation type="submission" date="2017-09" db="EMBL/GenBank/DDBJ databases">
        <title>Depth-based differentiation of microbial function through sediment-hosted aquifers and enrichment of novel symbionts in the deep terrestrial subsurface.</title>
        <authorList>
            <person name="Probst A.J."/>
            <person name="Ladd B."/>
            <person name="Jarett J.K."/>
            <person name="Geller-Mcgrath D.E."/>
            <person name="Sieber C.M.K."/>
            <person name="Emerson J.B."/>
            <person name="Anantharaman K."/>
            <person name="Thomas B.C."/>
            <person name="Malmstrom R."/>
            <person name="Stieglmeier M."/>
            <person name="Klingl A."/>
            <person name="Woyke T."/>
            <person name="Ryan C.M."/>
            <person name="Banfield J.F."/>
        </authorList>
    </citation>
    <scope>NUCLEOTIDE SEQUENCE [LARGE SCALE GENOMIC DNA]</scope>
</reference>
<protein>
    <submittedName>
        <fullName evidence="2">Uncharacterized protein</fullName>
    </submittedName>
</protein>